<feature type="non-terminal residue" evidence="6">
    <location>
        <position position="1"/>
    </location>
</feature>
<dbReference type="Proteomes" id="UP000262172">
    <property type="component" value="Unassembled WGS sequence"/>
</dbReference>
<dbReference type="PANTHER" id="PTHR30346:SF0">
    <property type="entry name" value="HCA OPERON TRANSCRIPTIONAL ACTIVATOR HCAR"/>
    <property type="match status" value="1"/>
</dbReference>
<dbReference type="EMBL" id="QUAB01000041">
    <property type="protein sequence ID" value="REJ05402.1"/>
    <property type="molecule type" value="Genomic_DNA"/>
</dbReference>
<dbReference type="RefSeq" id="WP_245958646.1">
    <property type="nucleotide sequence ID" value="NZ_QUAB01000041.1"/>
</dbReference>
<evidence type="ECO:0000256" key="1">
    <source>
        <dbReference type="ARBA" id="ARBA00009437"/>
    </source>
</evidence>
<dbReference type="InterPro" id="IPR005119">
    <property type="entry name" value="LysR_subst-bd"/>
</dbReference>
<dbReference type="PANTHER" id="PTHR30346">
    <property type="entry name" value="TRANSCRIPTIONAL DUAL REGULATOR HCAR-RELATED"/>
    <property type="match status" value="1"/>
</dbReference>
<evidence type="ECO:0000256" key="2">
    <source>
        <dbReference type="ARBA" id="ARBA00023015"/>
    </source>
</evidence>
<keyword evidence="2" id="KW-0805">Transcription regulation</keyword>
<dbReference type="GO" id="GO:0003677">
    <property type="term" value="F:DNA binding"/>
    <property type="evidence" value="ECO:0007669"/>
    <property type="project" value="UniProtKB-KW"/>
</dbReference>
<reference evidence="6 7" key="1">
    <citation type="submission" date="2018-08" db="EMBL/GenBank/DDBJ databases">
        <title>Isolation, diversity and antifungal activity of Actinobacteria from cow dung.</title>
        <authorList>
            <person name="Ling L."/>
        </authorList>
    </citation>
    <scope>NUCLEOTIDE SEQUENCE [LARGE SCALE GENOMIC DNA]</scope>
    <source>
        <strain evidence="6 7">NEAU-LLE</strain>
    </source>
</reference>
<feature type="domain" description="LysR substrate-binding" evidence="5">
    <location>
        <begin position="2"/>
        <end position="156"/>
    </location>
</feature>
<evidence type="ECO:0000256" key="4">
    <source>
        <dbReference type="ARBA" id="ARBA00023163"/>
    </source>
</evidence>
<keyword evidence="4" id="KW-0804">Transcription</keyword>
<keyword evidence="7" id="KW-1185">Reference proteome</keyword>
<dbReference type="SUPFAM" id="SSF53850">
    <property type="entry name" value="Periplasmic binding protein-like II"/>
    <property type="match status" value="1"/>
</dbReference>
<gene>
    <name evidence="6" type="ORF">DY023_09075</name>
</gene>
<comment type="caution">
    <text evidence="6">The sequence shown here is derived from an EMBL/GenBank/DDBJ whole genome shotgun (WGS) entry which is preliminary data.</text>
</comment>
<protein>
    <submittedName>
        <fullName evidence="6">LysR family transcriptional regulator</fullName>
    </submittedName>
</protein>
<evidence type="ECO:0000259" key="5">
    <source>
        <dbReference type="Pfam" id="PF03466"/>
    </source>
</evidence>
<dbReference type="AlphaFoldDB" id="A0A371NT08"/>
<organism evidence="6 7">
    <name type="scientific">Microbacterium bovistercoris</name>
    <dbReference type="NCBI Taxonomy" id="2293570"/>
    <lineage>
        <taxon>Bacteria</taxon>
        <taxon>Bacillati</taxon>
        <taxon>Actinomycetota</taxon>
        <taxon>Actinomycetes</taxon>
        <taxon>Micrococcales</taxon>
        <taxon>Microbacteriaceae</taxon>
        <taxon>Microbacterium</taxon>
    </lineage>
</organism>
<dbReference type="GO" id="GO:0003700">
    <property type="term" value="F:DNA-binding transcription factor activity"/>
    <property type="evidence" value="ECO:0007669"/>
    <property type="project" value="TreeGrafter"/>
</dbReference>
<evidence type="ECO:0000313" key="7">
    <source>
        <dbReference type="Proteomes" id="UP000262172"/>
    </source>
</evidence>
<accession>A0A371NT08</accession>
<dbReference type="GO" id="GO:0032993">
    <property type="term" value="C:protein-DNA complex"/>
    <property type="evidence" value="ECO:0007669"/>
    <property type="project" value="TreeGrafter"/>
</dbReference>
<proteinExistence type="inferred from homology"/>
<dbReference type="Pfam" id="PF03466">
    <property type="entry name" value="LysR_substrate"/>
    <property type="match status" value="1"/>
</dbReference>
<evidence type="ECO:0000256" key="3">
    <source>
        <dbReference type="ARBA" id="ARBA00023125"/>
    </source>
</evidence>
<keyword evidence="3" id="KW-0238">DNA-binding</keyword>
<sequence>GGEIDALTAWRPVTGPDIVEGPTVFSTGRVLAVWSGHPLSHRESVSLEDLGDEVFVDPGPLDGRWIDAMLPPRTPSGRPLPRRGPRATTFHELLTLIGERRCVCMAGSQAAYYAAMPGVAFVPVRDAPPLEWALVWRTTAEGPLVNAFAEVCRDAAEGGFEIVTTG</sequence>
<comment type="similarity">
    <text evidence="1">Belongs to the LysR transcriptional regulatory family.</text>
</comment>
<evidence type="ECO:0000313" key="6">
    <source>
        <dbReference type="EMBL" id="REJ05402.1"/>
    </source>
</evidence>
<name>A0A371NT08_9MICO</name>
<dbReference type="Gene3D" id="3.40.190.10">
    <property type="entry name" value="Periplasmic binding protein-like II"/>
    <property type="match status" value="2"/>
</dbReference>